<name>A0A7S1KVZ6_ALECA</name>
<evidence type="ECO:0000313" key="1">
    <source>
        <dbReference type="EMBL" id="CAD9087653.1"/>
    </source>
</evidence>
<protein>
    <submittedName>
        <fullName evidence="1">Uncharacterized protein</fullName>
    </submittedName>
</protein>
<dbReference type="EMBL" id="HBGE01001921">
    <property type="protein sequence ID" value="CAD9087653.1"/>
    <property type="molecule type" value="Transcribed_RNA"/>
</dbReference>
<accession>A0A7S1KVZ6</accession>
<reference evidence="1" key="1">
    <citation type="submission" date="2021-01" db="EMBL/GenBank/DDBJ databases">
        <authorList>
            <person name="Corre E."/>
            <person name="Pelletier E."/>
            <person name="Niang G."/>
            <person name="Scheremetjew M."/>
            <person name="Finn R."/>
            <person name="Kale V."/>
            <person name="Holt S."/>
            <person name="Cochrane G."/>
            <person name="Meng A."/>
            <person name="Brown T."/>
            <person name="Cohen L."/>
        </authorList>
    </citation>
    <scope>NUCLEOTIDE SEQUENCE</scope>
    <source>
        <strain evidence="1">OF101</strain>
    </source>
</reference>
<organism evidence="1">
    <name type="scientific">Alexandrium catenella</name>
    <name type="common">Red tide dinoflagellate</name>
    <name type="synonym">Gonyaulax catenella</name>
    <dbReference type="NCBI Taxonomy" id="2925"/>
    <lineage>
        <taxon>Eukaryota</taxon>
        <taxon>Sar</taxon>
        <taxon>Alveolata</taxon>
        <taxon>Dinophyceae</taxon>
        <taxon>Gonyaulacales</taxon>
        <taxon>Pyrocystaceae</taxon>
        <taxon>Alexandrium</taxon>
    </lineage>
</organism>
<dbReference type="AlphaFoldDB" id="A0A7S1KVZ6"/>
<proteinExistence type="predicted"/>
<sequence>MSMSDLSRTPLLADEGTVSRRLSLQDMKARQQSQPLWANFRAQETLMQDRAILKFFSSRFIEHLNNLQKVPPSSSPTFFYKLNAMAYEIANMEASGFSFDVAGAFSRAVEDGSNMGPYPSGQEVNEFLVAFYHNGYDHTKWKHIPVFAWYAEGSQRDPIKKSIFCDGGLAYPSILSWTMIAWWTNQVTRLGLLDERSFDMVINPMSRAQEVLATQVLPKFALELAELETLVDSQLQQISDLKAKLLGACVTAGVTLGQLAIKILTEPGSEK</sequence>
<gene>
    <name evidence="1" type="ORF">ACAT0790_LOCUS1176</name>
</gene>